<reference evidence="1 2" key="1">
    <citation type="submission" date="2021-06" db="EMBL/GenBank/DDBJ databases">
        <title>Caerostris extrusa draft genome.</title>
        <authorList>
            <person name="Kono N."/>
            <person name="Arakawa K."/>
        </authorList>
    </citation>
    <scope>NUCLEOTIDE SEQUENCE [LARGE SCALE GENOMIC DNA]</scope>
</reference>
<keyword evidence="2" id="KW-1185">Reference proteome</keyword>
<sequence>MIILEIWESLFRESKPLWSGNLDWHKFFYIISSIKFQNDFIELHCESVVNEELSFCPREGEVILLDIKAEEQRMNRSAQKPSCAELVQKISEGTES</sequence>
<protein>
    <submittedName>
        <fullName evidence="1">Uncharacterized protein</fullName>
    </submittedName>
</protein>
<evidence type="ECO:0000313" key="2">
    <source>
        <dbReference type="Proteomes" id="UP001054945"/>
    </source>
</evidence>
<organism evidence="1 2">
    <name type="scientific">Caerostris extrusa</name>
    <name type="common">Bark spider</name>
    <name type="synonym">Caerostris bankana</name>
    <dbReference type="NCBI Taxonomy" id="172846"/>
    <lineage>
        <taxon>Eukaryota</taxon>
        <taxon>Metazoa</taxon>
        <taxon>Ecdysozoa</taxon>
        <taxon>Arthropoda</taxon>
        <taxon>Chelicerata</taxon>
        <taxon>Arachnida</taxon>
        <taxon>Araneae</taxon>
        <taxon>Araneomorphae</taxon>
        <taxon>Entelegynae</taxon>
        <taxon>Araneoidea</taxon>
        <taxon>Araneidae</taxon>
        <taxon>Caerostris</taxon>
    </lineage>
</organism>
<proteinExistence type="predicted"/>
<evidence type="ECO:0000313" key="1">
    <source>
        <dbReference type="EMBL" id="GIY33745.1"/>
    </source>
</evidence>
<name>A0AAV4SIX1_CAEEX</name>
<dbReference type="Proteomes" id="UP001054945">
    <property type="component" value="Unassembled WGS sequence"/>
</dbReference>
<dbReference type="AlphaFoldDB" id="A0AAV4SIX1"/>
<dbReference type="EMBL" id="BPLR01009678">
    <property type="protein sequence ID" value="GIY33745.1"/>
    <property type="molecule type" value="Genomic_DNA"/>
</dbReference>
<gene>
    <name evidence="1" type="ORF">CEXT_217401</name>
</gene>
<comment type="caution">
    <text evidence="1">The sequence shown here is derived from an EMBL/GenBank/DDBJ whole genome shotgun (WGS) entry which is preliminary data.</text>
</comment>
<accession>A0AAV4SIX1</accession>